<feature type="domain" description="Glycosyltransferase 2-like" evidence="1">
    <location>
        <begin position="4"/>
        <end position="169"/>
    </location>
</feature>
<accession>A0ABT8VT32</accession>
<dbReference type="EC" id="2.4.-.-" evidence="2"/>
<dbReference type="CDD" id="cd00761">
    <property type="entry name" value="Glyco_tranf_GTA_type"/>
    <property type="match status" value="1"/>
</dbReference>
<dbReference type="RefSeq" id="WP_302884394.1">
    <property type="nucleotide sequence ID" value="NZ_JAUMIT010000004.1"/>
</dbReference>
<dbReference type="InterPro" id="IPR001173">
    <property type="entry name" value="Glyco_trans_2-like"/>
</dbReference>
<dbReference type="Pfam" id="PF00535">
    <property type="entry name" value="Glycos_transf_2"/>
    <property type="match status" value="1"/>
</dbReference>
<reference evidence="2" key="1">
    <citation type="submission" date="2023-07" db="EMBL/GenBank/DDBJ databases">
        <title>Wenyingzhuangia sp. chi5 genome sequencing and assembly.</title>
        <authorList>
            <person name="Park S."/>
        </authorList>
    </citation>
    <scope>NUCLEOTIDE SEQUENCE</scope>
    <source>
        <strain evidence="2">Chi5</strain>
    </source>
</reference>
<dbReference type="Proteomes" id="UP001168642">
    <property type="component" value="Unassembled WGS sequence"/>
</dbReference>
<keyword evidence="2" id="KW-0328">Glycosyltransferase</keyword>
<dbReference type="PANTHER" id="PTHR43685:SF2">
    <property type="entry name" value="GLYCOSYLTRANSFERASE 2-LIKE DOMAIN-CONTAINING PROTEIN"/>
    <property type="match status" value="1"/>
</dbReference>
<organism evidence="2 3">
    <name type="scientific">Wenyingzhuangia gilva</name>
    <dbReference type="NCBI Taxonomy" id="3057677"/>
    <lineage>
        <taxon>Bacteria</taxon>
        <taxon>Pseudomonadati</taxon>
        <taxon>Bacteroidota</taxon>
        <taxon>Flavobacteriia</taxon>
        <taxon>Flavobacteriales</taxon>
        <taxon>Flavobacteriaceae</taxon>
        <taxon>Wenyingzhuangia</taxon>
    </lineage>
</organism>
<keyword evidence="2" id="KW-0808">Transferase</keyword>
<keyword evidence="3" id="KW-1185">Reference proteome</keyword>
<dbReference type="EMBL" id="JAUMIT010000004">
    <property type="protein sequence ID" value="MDO3695135.1"/>
    <property type="molecule type" value="Genomic_DNA"/>
</dbReference>
<proteinExistence type="predicted"/>
<dbReference type="SUPFAM" id="SSF53448">
    <property type="entry name" value="Nucleotide-diphospho-sugar transferases"/>
    <property type="match status" value="1"/>
</dbReference>
<dbReference type="Gene3D" id="3.90.550.10">
    <property type="entry name" value="Spore Coat Polysaccharide Biosynthesis Protein SpsA, Chain A"/>
    <property type="match status" value="1"/>
</dbReference>
<evidence type="ECO:0000259" key="1">
    <source>
        <dbReference type="Pfam" id="PF00535"/>
    </source>
</evidence>
<protein>
    <submittedName>
        <fullName evidence="2">Glycosyltransferase</fullName>
        <ecNumber evidence="2">2.4.-.-</ecNumber>
    </submittedName>
</protein>
<name>A0ABT8VT32_9FLAO</name>
<dbReference type="PANTHER" id="PTHR43685">
    <property type="entry name" value="GLYCOSYLTRANSFERASE"/>
    <property type="match status" value="1"/>
</dbReference>
<evidence type="ECO:0000313" key="3">
    <source>
        <dbReference type="Proteomes" id="UP001168642"/>
    </source>
</evidence>
<evidence type="ECO:0000313" key="2">
    <source>
        <dbReference type="EMBL" id="MDO3695135.1"/>
    </source>
</evidence>
<dbReference type="GO" id="GO:0016757">
    <property type="term" value="F:glycosyltransferase activity"/>
    <property type="evidence" value="ECO:0007669"/>
    <property type="project" value="UniProtKB-KW"/>
</dbReference>
<dbReference type="InterPro" id="IPR029044">
    <property type="entry name" value="Nucleotide-diphossugar_trans"/>
</dbReference>
<gene>
    <name evidence="2" type="ORF">QVZ41_09795</name>
</gene>
<sequence length="330" mass="38422">MNFSLIICTYMRPKALLSLLETIAVQTLYPNEIIIVDGSTNDETKELLIQNIFENLTYYKVTPEERGLTKQRNFGIERVRTDVDFVCFLDDDTLLEPDYFKYLIGTYETYPEALAVGGYIINEVTWKLSEEVQSDEFYYDGWVRKEGSRFKLRKKLGLLDNTPPGWMPRFSNGRPVSFLPPSNKVYPVEQIMGGVASYRKEIFNELSFSKYFEGYGLYEDADFSLRLAKKGKIYINTAARLEHHHDVAGRPNQFNYGKMVTRNGWYVWRVKYKNPSIIARLKWNAIAIVLMKLRFINVFTSSKKIEAFTEAIGRCYGLLTLIFNKPIIKR</sequence>
<comment type="caution">
    <text evidence="2">The sequence shown here is derived from an EMBL/GenBank/DDBJ whole genome shotgun (WGS) entry which is preliminary data.</text>
</comment>
<dbReference type="InterPro" id="IPR050834">
    <property type="entry name" value="Glycosyltransf_2"/>
</dbReference>